<dbReference type="AlphaFoldDB" id="A0A1I7G959"/>
<proteinExistence type="predicted"/>
<accession>A0A1I7G959</accession>
<dbReference type="Proteomes" id="UP000198817">
    <property type="component" value="Unassembled WGS sequence"/>
</dbReference>
<dbReference type="EMBL" id="FPBT01000005">
    <property type="protein sequence ID" value="SFU44989.1"/>
    <property type="molecule type" value="Genomic_DNA"/>
</dbReference>
<evidence type="ECO:0000313" key="1">
    <source>
        <dbReference type="EMBL" id="SFU44989.1"/>
    </source>
</evidence>
<dbReference type="RefSeq" id="WP_090470601.1">
    <property type="nucleotide sequence ID" value="NZ_FOWF01000006.1"/>
</dbReference>
<keyword evidence="2" id="KW-1185">Reference proteome</keyword>
<evidence type="ECO:0000313" key="2">
    <source>
        <dbReference type="Proteomes" id="UP000198817"/>
    </source>
</evidence>
<protein>
    <submittedName>
        <fullName evidence="1">Uncharacterized protein</fullName>
    </submittedName>
</protein>
<reference evidence="1 2" key="1">
    <citation type="submission" date="2016-10" db="EMBL/GenBank/DDBJ databases">
        <authorList>
            <person name="de Groot N.N."/>
        </authorList>
    </citation>
    <scope>NUCLEOTIDE SEQUENCE [LARGE SCALE GENOMIC DNA]</scope>
    <source>
        <strain evidence="1 2">KHGC13</strain>
    </source>
</reference>
<sequence>MSIIDTKNASRIRDPMDVFCGLSARMSADLTFQLSGSIKARDANVDTAFDNENWNMRTLTDLQGDGFPLDGSCVLYDENLARSLTDGKVGVRTSIGGSFTVTVNSAVNIPAVTIAVKNGSEGTGTITANGVTYEIRRVTVIPVNGRSVTLVFRATDASRRLEIASVTPGISMTFDKNNLISVIASLRSDLSIENPSWEISDIEIRAYWPDDISEAISNINDDVPIWYYAGYEGDYAPIRNFYLSEPASMTQNVITLKGEDARHKLEGKNNIAQVPNSTAGTGRRDLYNRFVKFITDSGIKLIQKEASPGTTSRTTAYTLVWDESTSRNIVSHIMNLAHNGSYWPTFVDAGIPTVYWSKPAKKWDIYEDECGEVTRTVERNIAKISSSGEYGLHATATRNNTLQTLQTRNVEAGKGYSLDPDGYWWYLSVSNAKSQLATASKIVWTANKTTTKKKVKAKKGENVIVKSLYP</sequence>
<gene>
    <name evidence="1" type="ORF">SAMN05216508_10580</name>
</gene>
<organism evidence="1 2">
    <name type="scientific">Eubacterium pyruvativorans</name>
    <dbReference type="NCBI Taxonomy" id="155865"/>
    <lineage>
        <taxon>Bacteria</taxon>
        <taxon>Bacillati</taxon>
        <taxon>Bacillota</taxon>
        <taxon>Clostridia</taxon>
        <taxon>Eubacteriales</taxon>
        <taxon>Eubacteriaceae</taxon>
        <taxon>Eubacterium</taxon>
    </lineage>
</organism>
<name>A0A1I7G959_9FIRM</name>